<keyword evidence="4" id="KW-1003">Cell membrane</keyword>
<dbReference type="GO" id="GO:0007166">
    <property type="term" value="P:cell surface receptor signaling pathway"/>
    <property type="evidence" value="ECO:0007669"/>
    <property type="project" value="UniProtKB-ARBA"/>
</dbReference>
<evidence type="ECO:0000256" key="8">
    <source>
        <dbReference type="ARBA" id="ARBA00022729"/>
    </source>
</evidence>
<dbReference type="GO" id="GO:0032911">
    <property type="term" value="P:negative regulation of transforming growth factor beta1 production"/>
    <property type="evidence" value="ECO:0007669"/>
    <property type="project" value="TreeGrafter"/>
</dbReference>
<name>A0AA35PAR2_9SAUR</name>
<evidence type="ECO:0000256" key="6">
    <source>
        <dbReference type="ARBA" id="ARBA00022692"/>
    </source>
</evidence>
<keyword evidence="8 16" id="KW-0732">Signal</keyword>
<feature type="signal peptide" evidence="16">
    <location>
        <begin position="1"/>
        <end position="25"/>
    </location>
</feature>
<organism evidence="17 18">
    <name type="scientific">Podarcis lilfordi</name>
    <name type="common">Lilford's wall lizard</name>
    <dbReference type="NCBI Taxonomy" id="74358"/>
    <lineage>
        <taxon>Eukaryota</taxon>
        <taxon>Metazoa</taxon>
        <taxon>Chordata</taxon>
        <taxon>Craniata</taxon>
        <taxon>Vertebrata</taxon>
        <taxon>Euteleostomi</taxon>
        <taxon>Lepidosauria</taxon>
        <taxon>Squamata</taxon>
        <taxon>Bifurcata</taxon>
        <taxon>Unidentata</taxon>
        <taxon>Episquamata</taxon>
        <taxon>Laterata</taxon>
        <taxon>Lacertibaenia</taxon>
        <taxon>Lacertidae</taxon>
        <taxon>Podarcis</taxon>
    </lineage>
</organism>
<dbReference type="GO" id="GO:0005886">
    <property type="term" value="C:plasma membrane"/>
    <property type="evidence" value="ECO:0007669"/>
    <property type="project" value="UniProtKB-SubCell"/>
</dbReference>
<dbReference type="GO" id="GO:1904151">
    <property type="term" value="P:positive regulation of microglial cell mediated cytotoxicity"/>
    <property type="evidence" value="ECO:0007669"/>
    <property type="project" value="TreeGrafter"/>
</dbReference>
<sequence>MGSPGFPVLHVLLGLVWAQLGAVQAQRDCGSCYQLNPGTIAGVVLGDLLLTLLIALAVYYVAACIHQRQSAGDLKNPPHESPYEELQVRGVDIYSDLKNPGPGTYK</sequence>
<evidence type="ECO:0000256" key="12">
    <source>
        <dbReference type="ARBA" id="ARBA00023136"/>
    </source>
</evidence>
<keyword evidence="12 15" id="KW-0472">Membrane</keyword>
<comment type="similarity">
    <text evidence="2">Belongs to the TYROBP family.</text>
</comment>
<dbReference type="GO" id="GO:0005102">
    <property type="term" value="F:signaling receptor binding"/>
    <property type="evidence" value="ECO:0007669"/>
    <property type="project" value="UniProtKB-ARBA"/>
</dbReference>
<dbReference type="FunFam" id="1.10.287.770:FF:000004">
    <property type="entry name" value="TYRO protein tyrosine kinase-binding protein"/>
    <property type="match status" value="1"/>
</dbReference>
<evidence type="ECO:0000256" key="15">
    <source>
        <dbReference type="SAM" id="Phobius"/>
    </source>
</evidence>
<evidence type="ECO:0000256" key="2">
    <source>
        <dbReference type="ARBA" id="ARBA00009791"/>
    </source>
</evidence>
<dbReference type="AlphaFoldDB" id="A0AA35PAR2"/>
<reference evidence="17" key="1">
    <citation type="submission" date="2022-12" db="EMBL/GenBank/DDBJ databases">
        <authorList>
            <person name="Alioto T."/>
            <person name="Alioto T."/>
            <person name="Gomez Garrido J."/>
        </authorList>
    </citation>
    <scope>NUCLEOTIDE SEQUENCE</scope>
</reference>
<dbReference type="Proteomes" id="UP001178461">
    <property type="component" value="Chromosome 8"/>
</dbReference>
<dbReference type="PANTHER" id="PTHR17554">
    <property type="entry name" value="TYRO PROTEIN TYROSINE KINASE-BINDING PROTEIN"/>
    <property type="match status" value="1"/>
</dbReference>
<evidence type="ECO:0000256" key="13">
    <source>
        <dbReference type="ARBA" id="ARBA00023157"/>
    </source>
</evidence>
<accession>A0AA35PAR2</accession>
<evidence type="ECO:0000313" key="18">
    <source>
        <dbReference type="Proteomes" id="UP001178461"/>
    </source>
</evidence>
<feature type="chain" id="PRO_5041288987" description="TYRO protein tyrosine kinase-binding protein" evidence="16">
    <location>
        <begin position="26"/>
        <end position="106"/>
    </location>
</feature>
<evidence type="ECO:0000313" key="17">
    <source>
        <dbReference type="EMBL" id="CAI5781344.1"/>
    </source>
</evidence>
<protein>
    <recommendedName>
        <fullName evidence="3">TYRO protein tyrosine kinase-binding protein</fullName>
    </recommendedName>
    <alternativeName>
        <fullName evidence="14">DNAX-activation protein 12</fullName>
    </alternativeName>
</protein>
<comment type="subcellular location">
    <subcellularLocation>
        <location evidence="1">Cell membrane</location>
        <topology evidence="1">Single-pass type I membrane protein</topology>
    </subcellularLocation>
</comment>
<evidence type="ECO:0000256" key="7">
    <source>
        <dbReference type="ARBA" id="ARBA00022723"/>
    </source>
</evidence>
<dbReference type="GO" id="GO:0034241">
    <property type="term" value="P:positive regulation of macrophage fusion"/>
    <property type="evidence" value="ECO:0007669"/>
    <property type="project" value="TreeGrafter"/>
</dbReference>
<evidence type="ECO:0000256" key="16">
    <source>
        <dbReference type="SAM" id="SignalP"/>
    </source>
</evidence>
<keyword evidence="10" id="KW-0391">Immunity</keyword>
<evidence type="ECO:0000256" key="14">
    <source>
        <dbReference type="ARBA" id="ARBA00031252"/>
    </source>
</evidence>
<dbReference type="EMBL" id="OX395133">
    <property type="protein sequence ID" value="CAI5781344.1"/>
    <property type="molecule type" value="Genomic_DNA"/>
</dbReference>
<dbReference type="InterPro" id="IPR026200">
    <property type="entry name" value="Tyrobp"/>
</dbReference>
<evidence type="ECO:0000256" key="4">
    <source>
        <dbReference type="ARBA" id="ARBA00022475"/>
    </source>
</evidence>
<dbReference type="Gene3D" id="1.10.287.770">
    <property type="entry name" value="YojJ-like"/>
    <property type="match status" value="1"/>
</dbReference>
<evidence type="ECO:0000256" key="3">
    <source>
        <dbReference type="ARBA" id="ARBA00022356"/>
    </source>
</evidence>
<dbReference type="GO" id="GO:0002282">
    <property type="term" value="P:microglial cell activation involved in immune response"/>
    <property type="evidence" value="ECO:0007669"/>
    <property type="project" value="TreeGrafter"/>
</dbReference>
<evidence type="ECO:0000256" key="11">
    <source>
        <dbReference type="ARBA" id="ARBA00022989"/>
    </source>
</evidence>
<dbReference type="GO" id="GO:0030889">
    <property type="term" value="P:negative regulation of B cell proliferation"/>
    <property type="evidence" value="ECO:0007669"/>
    <property type="project" value="UniProtKB-ARBA"/>
</dbReference>
<dbReference type="PANTHER" id="PTHR17554:SF2">
    <property type="entry name" value="TYRO PROTEIN TYROSINE KINASE-BINDING PROTEIN"/>
    <property type="match status" value="1"/>
</dbReference>
<gene>
    <name evidence="17" type="ORF">PODLI_1B016704</name>
</gene>
<evidence type="ECO:0000256" key="1">
    <source>
        <dbReference type="ARBA" id="ARBA00004251"/>
    </source>
</evidence>
<keyword evidence="6 15" id="KW-0812">Transmembrane</keyword>
<keyword evidence="7" id="KW-0479">Metal-binding</keyword>
<proteinExistence type="inferred from homology"/>
<evidence type="ECO:0000256" key="9">
    <source>
        <dbReference type="ARBA" id="ARBA00022837"/>
    </source>
</evidence>
<feature type="transmembrane region" description="Helical" evidence="15">
    <location>
        <begin position="41"/>
        <end position="62"/>
    </location>
</feature>
<keyword evidence="11 15" id="KW-1133">Transmembrane helix</keyword>
<evidence type="ECO:0000256" key="5">
    <source>
        <dbReference type="ARBA" id="ARBA00022553"/>
    </source>
</evidence>
<keyword evidence="13" id="KW-1015">Disulfide bond</keyword>
<dbReference type="GO" id="GO:0030316">
    <property type="term" value="P:osteoclast differentiation"/>
    <property type="evidence" value="ECO:0007669"/>
    <property type="project" value="UniProtKB-ARBA"/>
</dbReference>
<keyword evidence="5" id="KW-0597">Phosphoprotein</keyword>
<keyword evidence="9" id="KW-0106">Calcium</keyword>
<dbReference type="GO" id="GO:0032816">
    <property type="term" value="P:positive regulation of natural killer cell activation"/>
    <property type="evidence" value="ECO:0007669"/>
    <property type="project" value="TreeGrafter"/>
</dbReference>
<dbReference type="GO" id="GO:0009986">
    <property type="term" value="C:cell surface"/>
    <property type="evidence" value="ECO:0007669"/>
    <property type="project" value="UniProtKB-ARBA"/>
</dbReference>
<evidence type="ECO:0000256" key="10">
    <source>
        <dbReference type="ARBA" id="ARBA00022859"/>
    </source>
</evidence>
<dbReference type="GO" id="GO:0046872">
    <property type="term" value="F:metal ion binding"/>
    <property type="evidence" value="ECO:0007669"/>
    <property type="project" value="UniProtKB-KW"/>
</dbReference>
<keyword evidence="18" id="KW-1185">Reference proteome</keyword>
<dbReference type="GO" id="GO:0002283">
    <property type="term" value="P:neutrophil activation involved in immune response"/>
    <property type="evidence" value="ECO:0007669"/>
    <property type="project" value="TreeGrafter"/>
</dbReference>